<feature type="coiled-coil region" evidence="7">
    <location>
        <begin position="156"/>
        <end position="186"/>
    </location>
</feature>
<feature type="compositionally biased region" description="Basic and acidic residues" evidence="8">
    <location>
        <begin position="77"/>
        <end position="106"/>
    </location>
</feature>
<evidence type="ECO:0000256" key="4">
    <source>
        <dbReference type="ARBA" id="ARBA00022927"/>
    </source>
</evidence>
<dbReference type="PROSITE" id="PS50192">
    <property type="entry name" value="T_SNARE"/>
    <property type="match status" value="1"/>
</dbReference>
<dbReference type="Gene3D" id="1.20.5.110">
    <property type="match status" value="1"/>
</dbReference>
<dbReference type="SMART" id="SM00397">
    <property type="entry name" value="t_SNARE"/>
    <property type="match status" value="1"/>
</dbReference>
<evidence type="ECO:0000256" key="7">
    <source>
        <dbReference type="SAM" id="Coils"/>
    </source>
</evidence>
<dbReference type="GO" id="GO:0000149">
    <property type="term" value="F:SNARE binding"/>
    <property type="evidence" value="ECO:0007669"/>
    <property type="project" value="TreeGrafter"/>
</dbReference>
<evidence type="ECO:0000256" key="6">
    <source>
        <dbReference type="ARBA" id="ARBA00023136"/>
    </source>
</evidence>
<accession>A0A0F7UIA1</accession>
<dbReference type="GO" id="GO:0005794">
    <property type="term" value="C:Golgi apparatus"/>
    <property type="evidence" value="ECO:0007669"/>
    <property type="project" value="TreeGrafter"/>
</dbReference>
<protein>
    <recommendedName>
        <fullName evidence="10">t-SNARE coiled-coil homology domain-containing protein</fullName>
    </recommendedName>
</protein>
<evidence type="ECO:0000256" key="9">
    <source>
        <dbReference type="SAM" id="Phobius"/>
    </source>
</evidence>
<dbReference type="InterPro" id="IPR044766">
    <property type="entry name" value="NPSN/SNAP25-like_N_SNARE"/>
</dbReference>
<evidence type="ECO:0000256" key="3">
    <source>
        <dbReference type="ARBA" id="ARBA00022692"/>
    </source>
</evidence>
<keyword evidence="2" id="KW-0813">Transport</keyword>
<dbReference type="GO" id="GO:0005484">
    <property type="term" value="F:SNAP receptor activity"/>
    <property type="evidence" value="ECO:0007669"/>
    <property type="project" value="InterPro"/>
</dbReference>
<feature type="transmembrane region" description="Helical" evidence="9">
    <location>
        <begin position="360"/>
        <end position="382"/>
    </location>
</feature>
<dbReference type="GO" id="GO:0031902">
    <property type="term" value="C:late endosome membrane"/>
    <property type="evidence" value="ECO:0007669"/>
    <property type="project" value="TreeGrafter"/>
</dbReference>
<keyword evidence="4" id="KW-0653">Protein transport</keyword>
<dbReference type="GO" id="GO:0012507">
    <property type="term" value="C:ER to Golgi transport vesicle membrane"/>
    <property type="evidence" value="ECO:0007669"/>
    <property type="project" value="TreeGrafter"/>
</dbReference>
<dbReference type="InterPro" id="IPR000727">
    <property type="entry name" value="T_SNARE_dom"/>
</dbReference>
<keyword evidence="5 9" id="KW-1133">Transmembrane helix</keyword>
<organism evidence="11">
    <name type="scientific">Neospora caninum (strain Liverpool)</name>
    <dbReference type="NCBI Taxonomy" id="572307"/>
    <lineage>
        <taxon>Eukaryota</taxon>
        <taxon>Sar</taxon>
        <taxon>Alveolata</taxon>
        <taxon>Apicomplexa</taxon>
        <taxon>Conoidasida</taxon>
        <taxon>Coccidia</taxon>
        <taxon>Eucoccidiorida</taxon>
        <taxon>Eimeriorina</taxon>
        <taxon>Sarcocystidae</taxon>
        <taxon>Neospora</taxon>
    </lineage>
</organism>
<evidence type="ECO:0000256" key="5">
    <source>
        <dbReference type="ARBA" id="ARBA00022989"/>
    </source>
</evidence>
<gene>
    <name evidence="11" type="ORF">BN1204_044805_1</name>
</gene>
<evidence type="ECO:0000256" key="8">
    <source>
        <dbReference type="SAM" id="MobiDB-lite"/>
    </source>
</evidence>
<evidence type="ECO:0000259" key="10">
    <source>
        <dbReference type="PROSITE" id="PS50192"/>
    </source>
</evidence>
<dbReference type="GO" id="GO:0031201">
    <property type="term" value="C:SNARE complex"/>
    <property type="evidence" value="ECO:0007669"/>
    <property type="project" value="InterPro"/>
</dbReference>
<evidence type="ECO:0000313" key="11">
    <source>
        <dbReference type="EMBL" id="CEL68741.1"/>
    </source>
</evidence>
<keyword evidence="3 9" id="KW-0812">Transmembrane</keyword>
<keyword evidence="7" id="KW-0175">Coiled coil</keyword>
<dbReference type="SUPFAM" id="SSF58038">
    <property type="entry name" value="SNARE fusion complex"/>
    <property type="match status" value="1"/>
</dbReference>
<dbReference type="AlphaFoldDB" id="A0A0F7UIA1"/>
<dbReference type="EMBL" id="LN714484">
    <property type="protein sequence ID" value="CEL68741.1"/>
    <property type="molecule type" value="Genomic_DNA"/>
</dbReference>
<dbReference type="GO" id="GO:0015031">
    <property type="term" value="P:protein transport"/>
    <property type="evidence" value="ECO:0007669"/>
    <property type="project" value="UniProtKB-KW"/>
</dbReference>
<reference evidence="11" key="1">
    <citation type="journal article" date="2015" name="PLoS ONE">
        <title>Comprehensive Evaluation of Toxoplasma gondii VEG and Neospora caninum LIV Genomes with Tachyzoite Stage Transcriptome and Proteome Defines Novel Transcript Features.</title>
        <authorList>
            <person name="Ramaprasad A."/>
            <person name="Mourier T."/>
            <person name="Naeem R."/>
            <person name="Malas T.B."/>
            <person name="Moussa E."/>
            <person name="Panigrahi A."/>
            <person name="Vermont S.J."/>
            <person name="Otto T.D."/>
            <person name="Wastling J."/>
            <person name="Pain A."/>
        </authorList>
    </citation>
    <scope>NUCLEOTIDE SEQUENCE</scope>
    <source>
        <strain evidence="11">Liverpool</strain>
    </source>
</reference>
<dbReference type="PANTHER" id="PTHR21230:SF79">
    <property type="entry name" value="T-SNARE COILED-COIL HOMOLOGY DOMAIN-CONTAINING PROTEIN"/>
    <property type="match status" value="1"/>
</dbReference>
<name>A0A0F7UIA1_NEOCL</name>
<feature type="coiled-coil region" evidence="7">
    <location>
        <begin position="314"/>
        <end position="348"/>
    </location>
</feature>
<dbReference type="GO" id="GO:0006906">
    <property type="term" value="P:vesicle fusion"/>
    <property type="evidence" value="ECO:0007669"/>
    <property type="project" value="TreeGrafter"/>
</dbReference>
<dbReference type="PANTHER" id="PTHR21230">
    <property type="entry name" value="VESICLE TRANSPORT V-SNARE PROTEIN VTI1-RELATED"/>
    <property type="match status" value="1"/>
</dbReference>
<evidence type="ECO:0000256" key="1">
    <source>
        <dbReference type="ARBA" id="ARBA00004211"/>
    </source>
</evidence>
<keyword evidence="6 9" id="KW-0472">Membrane</keyword>
<feature type="domain" description="T-SNARE coiled-coil homology" evidence="10">
    <location>
        <begin position="290"/>
        <end position="352"/>
    </location>
</feature>
<dbReference type="Pfam" id="PF12352">
    <property type="entry name" value="V-SNARE_C"/>
    <property type="match status" value="1"/>
</dbReference>
<dbReference type="CDD" id="cd15861">
    <property type="entry name" value="SNARE_SNAP25N_23N_29N_SEC9N"/>
    <property type="match status" value="1"/>
</dbReference>
<dbReference type="GO" id="GO:0005789">
    <property type="term" value="C:endoplasmic reticulum membrane"/>
    <property type="evidence" value="ECO:0007669"/>
    <property type="project" value="TreeGrafter"/>
</dbReference>
<feature type="region of interest" description="Disordered" evidence="8">
    <location>
        <begin position="1"/>
        <end position="154"/>
    </location>
</feature>
<comment type="subcellular location">
    <subcellularLocation>
        <location evidence="1">Membrane</location>
        <topology evidence="1">Single-pass type IV membrane protein</topology>
    </subcellularLocation>
</comment>
<evidence type="ECO:0000256" key="2">
    <source>
        <dbReference type="ARBA" id="ARBA00022448"/>
    </source>
</evidence>
<sequence>MHRTGTTNDDRPRHTGLLVGFNHARRGLSPAPVSADSDCDRPSDTEPAARPSLFSQPRPRSAPSADSVDLSGPFDTDFSRRSSRGDVPRRWSSRQNERGRSRRGDASEDDAGFAVSVRTRVNADGQREAQVALHRESKRSSAASYASEDEAGENCAEAAEQQLQALDALLGNLARAVDEVAEVKRKGADALKKHQVQVQRIQQEIDTNLSALDLELRCIAASLKPAYRSSLLAQRQQKQQQAASLGRAYENALLSLTTEELLAYGAAADEDGQEVLSGERMRQMLVQTGDEIQDKTQASIHRTKHLVGEMEEMGAQMLTKMDEQTEQLQRANEDLDDTHYNVDRAKKTAITLAKNAAGDRFVQCLCLFIFLFLVIAIVLVCVPR</sequence>
<proteinExistence type="predicted"/>